<dbReference type="SUPFAM" id="SSF56399">
    <property type="entry name" value="ADP-ribosylation"/>
    <property type="match status" value="1"/>
</dbReference>
<evidence type="ECO:0008006" key="9">
    <source>
        <dbReference type="Google" id="ProtNLM"/>
    </source>
</evidence>
<feature type="domain" description="PARP catalytic" evidence="5">
    <location>
        <begin position="244"/>
        <end position="459"/>
    </location>
</feature>
<dbReference type="InterPro" id="IPR057823">
    <property type="entry name" value="WWE_RCD1"/>
</dbReference>
<keyword evidence="2" id="KW-0217">Developmental protein</keyword>
<dbReference type="InterPro" id="IPR012317">
    <property type="entry name" value="Poly(ADP-ribose)pol_cat_dom"/>
</dbReference>
<feature type="domain" description="RST" evidence="6">
    <location>
        <begin position="497"/>
        <end position="568"/>
    </location>
</feature>
<dbReference type="Proteomes" id="UP001152484">
    <property type="component" value="Unassembled WGS sequence"/>
</dbReference>
<evidence type="ECO:0000256" key="3">
    <source>
        <dbReference type="ARBA" id="ARBA00023016"/>
    </source>
</evidence>
<comment type="caution">
    <text evidence="7">The sequence shown here is derived from an EMBL/GenBank/DDBJ whole genome shotgun (WGS) entry which is preliminary data.</text>
</comment>
<name>A0A9P0ZWE2_CUSEU</name>
<comment type="subcellular location">
    <subcellularLocation>
        <location evidence="1">Nucleus</location>
    </subcellularLocation>
</comment>
<dbReference type="PROSITE" id="PS51879">
    <property type="entry name" value="RST"/>
    <property type="match status" value="1"/>
</dbReference>
<keyword evidence="3" id="KW-0346">Stress response</keyword>
<organism evidence="7 8">
    <name type="scientific">Cuscuta europaea</name>
    <name type="common">European dodder</name>
    <dbReference type="NCBI Taxonomy" id="41803"/>
    <lineage>
        <taxon>Eukaryota</taxon>
        <taxon>Viridiplantae</taxon>
        <taxon>Streptophyta</taxon>
        <taxon>Embryophyta</taxon>
        <taxon>Tracheophyta</taxon>
        <taxon>Spermatophyta</taxon>
        <taxon>Magnoliopsida</taxon>
        <taxon>eudicotyledons</taxon>
        <taxon>Gunneridae</taxon>
        <taxon>Pentapetalae</taxon>
        <taxon>asterids</taxon>
        <taxon>lamiids</taxon>
        <taxon>Solanales</taxon>
        <taxon>Convolvulaceae</taxon>
        <taxon>Cuscuteae</taxon>
        <taxon>Cuscuta</taxon>
        <taxon>Cuscuta subgen. Cuscuta</taxon>
    </lineage>
</organism>
<gene>
    <name evidence="7" type="ORF">CEURO_LOCUS21238</name>
</gene>
<accession>A0A9P0ZWE2</accession>
<dbReference type="GO" id="GO:0005634">
    <property type="term" value="C:nucleus"/>
    <property type="evidence" value="ECO:0007669"/>
    <property type="project" value="UniProtKB-SubCell"/>
</dbReference>
<dbReference type="InterPro" id="IPR022003">
    <property type="entry name" value="RST"/>
</dbReference>
<evidence type="ECO:0000313" key="8">
    <source>
        <dbReference type="Proteomes" id="UP001152484"/>
    </source>
</evidence>
<evidence type="ECO:0000313" key="7">
    <source>
        <dbReference type="EMBL" id="CAH9116612.1"/>
    </source>
</evidence>
<dbReference type="EMBL" id="CAMAPE010000070">
    <property type="protein sequence ID" value="CAH9116612.1"/>
    <property type="molecule type" value="Genomic_DNA"/>
</dbReference>
<dbReference type="Gene3D" id="3.90.228.10">
    <property type="match status" value="1"/>
</dbReference>
<evidence type="ECO:0000256" key="4">
    <source>
        <dbReference type="ARBA" id="ARBA00023242"/>
    </source>
</evidence>
<dbReference type="PANTHER" id="PTHR32263:SF41">
    <property type="entry name" value="INACTIVE POLY [ADP-RIBOSE] POLYMERASE RCD1-LIKE ISOFORM X1"/>
    <property type="match status" value="1"/>
</dbReference>
<dbReference type="GO" id="GO:0003950">
    <property type="term" value="F:NAD+ poly-ADP-ribosyltransferase activity"/>
    <property type="evidence" value="ECO:0007669"/>
    <property type="project" value="InterPro"/>
</dbReference>
<dbReference type="Pfam" id="PF23467">
    <property type="entry name" value="WWE_5"/>
    <property type="match status" value="1"/>
</dbReference>
<sequence>METKFGPVLDNNRQISVNLKRKCEVQPEKYTNVTNHMYIPNVCPPSYGIHRFVKQRKLTGIKSKSGYGSPRKSLLQQYLNFKKSGPPKRLMYYQNGEWIDLPESILPSVKEDLQIEKSIIEVEFSGKNCVLDFVSMMLVDLKTGIQQSIAWIDEAGNCFFPEIFADGVEGDAECNNTAYENNEINLQIEIEINRSNFSEPEESCGESNAYVKLVKVDLNPEAEDSDMENGDYDKGFSAAKGNGSSAENVHREEKTLMLGPARGFLDSDSVRKMFITGIEQSAHASIVNVAHGSSTFMEARLELFQKQAEIVKKLRGHANVQYAWFPSTKSAYSSIMNYGLANFDSTNKNSHYGLGVHLVPINHTEISAKFCDVDENGVRHMILCRVIMGNMEPVSLGSKQFHPSNESFDNGVDDLQYPKHYIVWSMNMNTHIYPEYVVSFKFEAEGAVVQSENMNNSGVSTCYEGSPYQVRSDSSVTGLITMPDTSLLQNQQGNVPRIPKSPWMSFPDLFAAISEKVASEKMKVINSSYELFKSKKINRDELVRKLRLCVGDTILRSTIMTLQGKAPKSVELATHPNLEP</sequence>
<proteinExistence type="predicted"/>
<protein>
    <recommendedName>
        <fullName evidence="9">PARP</fullName>
    </recommendedName>
</protein>
<dbReference type="InterPro" id="IPR044964">
    <property type="entry name" value="RCD1/SRO1-5"/>
</dbReference>
<dbReference type="AlphaFoldDB" id="A0A9P0ZWE2"/>
<dbReference type="PROSITE" id="PS51059">
    <property type="entry name" value="PARP_CATALYTIC"/>
    <property type="match status" value="1"/>
</dbReference>
<dbReference type="Pfam" id="PF12174">
    <property type="entry name" value="RST"/>
    <property type="match status" value="1"/>
</dbReference>
<evidence type="ECO:0000256" key="1">
    <source>
        <dbReference type="ARBA" id="ARBA00004123"/>
    </source>
</evidence>
<evidence type="ECO:0000256" key="2">
    <source>
        <dbReference type="ARBA" id="ARBA00022473"/>
    </source>
</evidence>
<evidence type="ECO:0000259" key="5">
    <source>
        <dbReference type="PROSITE" id="PS51059"/>
    </source>
</evidence>
<keyword evidence="8" id="KW-1185">Reference proteome</keyword>
<dbReference type="OrthoDB" id="6133115at2759"/>
<dbReference type="PANTHER" id="PTHR32263">
    <property type="entry name" value="INACTIVE POLY [ADP-RIBOSE] POLYMERASE SRO4-RELATED"/>
    <property type="match status" value="1"/>
</dbReference>
<reference evidence="7" key="1">
    <citation type="submission" date="2022-07" db="EMBL/GenBank/DDBJ databases">
        <authorList>
            <person name="Macas J."/>
            <person name="Novak P."/>
            <person name="Neumann P."/>
        </authorList>
    </citation>
    <scope>NUCLEOTIDE SEQUENCE</scope>
</reference>
<evidence type="ECO:0000259" key="6">
    <source>
        <dbReference type="PROSITE" id="PS51879"/>
    </source>
</evidence>
<keyword evidence="4" id="KW-0539">Nucleus</keyword>